<keyword evidence="2" id="KW-0012">Acyltransferase</keyword>
<sequence length="180" mass="19590">MVEFRPADAGDAEQVARLHADSWRRHYRGAFADAFLDGELVAERVGVWSKRLGDPEGTATIVAEVDGEFVGFVHVMFDLDPVWGSLVDNLHVDHRQQRGGIGRQLLARAARAVVEQARGDAMYLWVLEQNVAAQQFYIAVGAKHVETAPVAPPGGDPARLNGEPNGFRMAWPDAASFGSA</sequence>
<keyword evidence="1" id="KW-0808">Transferase</keyword>
<dbReference type="EMBL" id="BAAAHK010000022">
    <property type="protein sequence ID" value="GAA0961081.1"/>
    <property type="molecule type" value="Genomic_DNA"/>
</dbReference>
<dbReference type="Proteomes" id="UP001500542">
    <property type="component" value="Unassembled WGS sequence"/>
</dbReference>
<evidence type="ECO:0000259" key="3">
    <source>
        <dbReference type="PROSITE" id="PS51186"/>
    </source>
</evidence>
<reference evidence="5" key="1">
    <citation type="journal article" date="2019" name="Int. J. Syst. Evol. Microbiol.">
        <title>The Global Catalogue of Microorganisms (GCM) 10K type strain sequencing project: providing services to taxonomists for standard genome sequencing and annotation.</title>
        <authorList>
            <consortium name="The Broad Institute Genomics Platform"/>
            <consortium name="The Broad Institute Genome Sequencing Center for Infectious Disease"/>
            <person name="Wu L."/>
            <person name="Ma J."/>
        </authorList>
    </citation>
    <scope>NUCLEOTIDE SEQUENCE [LARGE SCALE GENOMIC DNA]</scope>
    <source>
        <strain evidence="5">JCM 10977</strain>
    </source>
</reference>
<gene>
    <name evidence="4" type="ORF">GCM10009554_76980</name>
</gene>
<dbReference type="PANTHER" id="PTHR43877:SF1">
    <property type="entry name" value="ACETYLTRANSFERASE"/>
    <property type="match status" value="1"/>
</dbReference>
<feature type="domain" description="N-acetyltransferase" evidence="3">
    <location>
        <begin position="2"/>
        <end position="174"/>
    </location>
</feature>
<accession>A0ABP4C7D8</accession>
<dbReference type="Pfam" id="PF00583">
    <property type="entry name" value="Acetyltransf_1"/>
    <property type="match status" value="1"/>
</dbReference>
<name>A0ABP4C7D8_9ACTN</name>
<proteinExistence type="predicted"/>
<dbReference type="RefSeq" id="WP_343982502.1">
    <property type="nucleotide sequence ID" value="NZ_BAAAHK010000022.1"/>
</dbReference>
<dbReference type="InterPro" id="IPR000182">
    <property type="entry name" value="GNAT_dom"/>
</dbReference>
<dbReference type="Gene3D" id="3.40.630.30">
    <property type="match status" value="1"/>
</dbReference>
<protein>
    <submittedName>
        <fullName evidence="4">GNAT family N-acetyltransferase</fullName>
    </submittedName>
</protein>
<evidence type="ECO:0000313" key="4">
    <source>
        <dbReference type="EMBL" id="GAA0961081.1"/>
    </source>
</evidence>
<organism evidence="4 5">
    <name type="scientific">Kribbella koreensis</name>
    <dbReference type="NCBI Taxonomy" id="57909"/>
    <lineage>
        <taxon>Bacteria</taxon>
        <taxon>Bacillati</taxon>
        <taxon>Actinomycetota</taxon>
        <taxon>Actinomycetes</taxon>
        <taxon>Propionibacteriales</taxon>
        <taxon>Kribbellaceae</taxon>
        <taxon>Kribbella</taxon>
    </lineage>
</organism>
<dbReference type="PANTHER" id="PTHR43877">
    <property type="entry name" value="AMINOALKYLPHOSPHONATE N-ACETYLTRANSFERASE-RELATED-RELATED"/>
    <property type="match status" value="1"/>
</dbReference>
<dbReference type="SUPFAM" id="SSF55729">
    <property type="entry name" value="Acyl-CoA N-acyltransferases (Nat)"/>
    <property type="match status" value="1"/>
</dbReference>
<dbReference type="CDD" id="cd04301">
    <property type="entry name" value="NAT_SF"/>
    <property type="match status" value="1"/>
</dbReference>
<keyword evidence="5" id="KW-1185">Reference proteome</keyword>
<evidence type="ECO:0000256" key="2">
    <source>
        <dbReference type="ARBA" id="ARBA00023315"/>
    </source>
</evidence>
<comment type="caution">
    <text evidence="4">The sequence shown here is derived from an EMBL/GenBank/DDBJ whole genome shotgun (WGS) entry which is preliminary data.</text>
</comment>
<evidence type="ECO:0000313" key="5">
    <source>
        <dbReference type="Proteomes" id="UP001500542"/>
    </source>
</evidence>
<evidence type="ECO:0000256" key="1">
    <source>
        <dbReference type="ARBA" id="ARBA00022679"/>
    </source>
</evidence>
<dbReference type="PROSITE" id="PS51186">
    <property type="entry name" value="GNAT"/>
    <property type="match status" value="1"/>
</dbReference>
<dbReference type="InterPro" id="IPR016181">
    <property type="entry name" value="Acyl_CoA_acyltransferase"/>
</dbReference>
<dbReference type="InterPro" id="IPR050832">
    <property type="entry name" value="Bact_Acetyltransf"/>
</dbReference>